<evidence type="ECO:0000313" key="2">
    <source>
        <dbReference type="EMBL" id="OHA43729.1"/>
    </source>
</evidence>
<organism evidence="2 3">
    <name type="scientific">Candidatus Taylorbacteria bacterium RIFCSPLOWO2_12_FULL_44_15c</name>
    <dbReference type="NCBI Taxonomy" id="1802333"/>
    <lineage>
        <taxon>Bacteria</taxon>
        <taxon>Candidatus Tayloriibacteriota</taxon>
    </lineage>
</organism>
<feature type="transmembrane region" description="Helical" evidence="1">
    <location>
        <begin position="12"/>
        <end position="31"/>
    </location>
</feature>
<keyword evidence="1" id="KW-0812">Transmembrane</keyword>
<name>A0A1G2P7M7_9BACT</name>
<comment type="caution">
    <text evidence="2">The sequence shown here is derived from an EMBL/GenBank/DDBJ whole genome shotgun (WGS) entry which is preliminary data.</text>
</comment>
<dbReference type="EMBL" id="MHSL01000019">
    <property type="protein sequence ID" value="OHA43729.1"/>
    <property type="molecule type" value="Genomic_DNA"/>
</dbReference>
<dbReference type="Proteomes" id="UP000176355">
    <property type="component" value="Unassembled WGS sequence"/>
</dbReference>
<sequence>MEQQTKKPVYKRWWFWVVSPIALIILIGIFGGDGSTPATSEEGFPAQVKARFDNIAKSIPELEAVNCEGDCTNVVYFDFKTTPDDLETIVRGNAATFSKFKMDNNDGSNVTIAARVNSNVVFYCDASQGVVKECK</sequence>
<reference evidence="2 3" key="1">
    <citation type="journal article" date="2016" name="Nat. Commun.">
        <title>Thousands of microbial genomes shed light on interconnected biogeochemical processes in an aquifer system.</title>
        <authorList>
            <person name="Anantharaman K."/>
            <person name="Brown C.T."/>
            <person name="Hug L.A."/>
            <person name="Sharon I."/>
            <person name="Castelle C.J."/>
            <person name="Probst A.J."/>
            <person name="Thomas B.C."/>
            <person name="Singh A."/>
            <person name="Wilkins M.J."/>
            <person name="Karaoz U."/>
            <person name="Brodie E.L."/>
            <person name="Williams K.H."/>
            <person name="Hubbard S.S."/>
            <person name="Banfield J.F."/>
        </authorList>
    </citation>
    <scope>NUCLEOTIDE SEQUENCE [LARGE SCALE GENOMIC DNA]</scope>
</reference>
<keyword evidence="1" id="KW-0472">Membrane</keyword>
<protein>
    <submittedName>
        <fullName evidence="2">Uncharacterized protein</fullName>
    </submittedName>
</protein>
<evidence type="ECO:0000313" key="3">
    <source>
        <dbReference type="Proteomes" id="UP000176355"/>
    </source>
</evidence>
<evidence type="ECO:0000256" key="1">
    <source>
        <dbReference type="SAM" id="Phobius"/>
    </source>
</evidence>
<gene>
    <name evidence="2" type="ORF">A3G03_02665</name>
</gene>
<keyword evidence="1" id="KW-1133">Transmembrane helix</keyword>
<accession>A0A1G2P7M7</accession>
<dbReference type="AlphaFoldDB" id="A0A1G2P7M7"/>
<proteinExistence type="predicted"/>